<dbReference type="InterPro" id="IPR023997">
    <property type="entry name" value="TonB-dep_OMP_SusC/RagA_CS"/>
</dbReference>
<dbReference type="Gene3D" id="2.40.170.20">
    <property type="entry name" value="TonB-dependent receptor, beta-barrel domain"/>
    <property type="match status" value="1"/>
</dbReference>
<comment type="subcellular location">
    <subcellularLocation>
        <location evidence="1 8">Cell outer membrane</location>
        <topology evidence="1 8">Multi-pass membrane protein</topology>
    </subcellularLocation>
</comment>
<dbReference type="InterPro" id="IPR023996">
    <property type="entry name" value="TonB-dep_OMP_SusC/RagA"/>
</dbReference>
<evidence type="ECO:0000256" key="6">
    <source>
        <dbReference type="ARBA" id="ARBA00023136"/>
    </source>
</evidence>
<evidence type="ECO:0000256" key="2">
    <source>
        <dbReference type="ARBA" id="ARBA00022448"/>
    </source>
</evidence>
<keyword evidence="4 8" id="KW-0812">Transmembrane</keyword>
<feature type="signal peptide" evidence="9">
    <location>
        <begin position="1"/>
        <end position="31"/>
    </location>
</feature>
<evidence type="ECO:0000256" key="4">
    <source>
        <dbReference type="ARBA" id="ARBA00022692"/>
    </source>
</evidence>
<dbReference type="EMBL" id="SRLA01000005">
    <property type="protein sequence ID" value="TGE04866.1"/>
    <property type="molecule type" value="Genomic_DNA"/>
</dbReference>
<comment type="caution">
    <text evidence="11">The sequence shown here is derived from an EMBL/GenBank/DDBJ whole genome shotgun (WGS) entry which is preliminary data.</text>
</comment>
<dbReference type="NCBIfam" id="TIGR04057">
    <property type="entry name" value="SusC_RagA_signa"/>
    <property type="match status" value="1"/>
</dbReference>
<evidence type="ECO:0000256" key="3">
    <source>
        <dbReference type="ARBA" id="ARBA00022452"/>
    </source>
</evidence>
<evidence type="ECO:0000313" key="12">
    <source>
        <dbReference type="Proteomes" id="UP000298337"/>
    </source>
</evidence>
<dbReference type="InterPro" id="IPR036942">
    <property type="entry name" value="Beta-barrel_TonB_sf"/>
</dbReference>
<accession>A0A4Z0P131</accession>
<dbReference type="GO" id="GO:0044718">
    <property type="term" value="P:siderophore transmembrane transport"/>
    <property type="evidence" value="ECO:0007669"/>
    <property type="project" value="TreeGrafter"/>
</dbReference>
<keyword evidence="2 8" id="KW-0813">Transport</keyword>
<evidence type="ECO:0000256" key="9">
    <source>
        <dbReference type="SAM" id="SignalP"/>
    </source>
</evidence>
<evidence type="ECO:0000256" key="7">
    <source>
        <dbReference type="ARBA" id="ARBA00023237"/>
    </source>
</evidence>
<evidence type="ECO:0000313" key="11">
    <source>
        <dbReference type="EMBL" id="TGE04866.1"/>
    </source>
</evidence>
<dbReference type="SUPFAM" id="SSF56935">
    <property type="entry name" value="Porins"/>
    <property type="match status" value="1"/>
</dbReference>
<evidence type="ECO:0000259" key="10">
    <source>
        <dbReference type="Pfam" id="PF07715"/>
    </source>
</evidence>
<dbReference type="GO" id="GO:0015344">
    <property type="term" value="F:siderophore uptake transmembrane transporter activity"/>
    <property type="evidence" value="ECO:0007669"/>
    <property type="project" value="TreeGrafter"/>
</dbReference>
<dbReference type="OrthoDB" id="9768177at2"/>
<evidence type="ECO:0000256" key="5">
    <source>
        <dbReference type="ARBA" id="ARBA00022729"/>
    </source>
</evidence>
<keyword evidence="7 8" id="KW-0998">Cell outer membrane</keyword>
<evidence type="ECO:0000256" key="8">
    <source>
        <dbReference type="PROSITE-ProRule" id="PRU01360"/>
    </source>
</evidence>
<organism evidence="11 12">
    <name type="scientific">Hymenobacter fodinae</name>
    <dbReference type="NCBI Taxonomy" id="2510796"/>
    <lineage>
        <taxon>Bacteria</taxon>
        <taxon>Pseudomonadati</taxon>
        <taxon>Bacteroidota</taxon>
        <taxon>Cytophagia</taxon>
        <taxon>Cytophagales</taxon>
        <taxon>Hymenobacteraceae</taxon>
        <taxon>Hymenobacter</taxon>
    </lineage>
</organism>
<dbReference type="Gene3D" id="2.60.40.1120">
    <property type="entry name" value="Carboxypeptidase-like, regulatory domain"/>
    <property type="match status" value="1"/>
</dbReference>
<dbReference type="InterPro" id="IPR012910">
    <property type="entry name" value="Plug_dom"/>
</dbReference>
<gene>
    <name evidence="11" type="ORF">EU556_22065</name>
</gene>
<feature type="chain" id="PRO_5021495416" evidence="9">
    <location>
        <begin position="32"/>
        <end position="1161"/>
    </location>
</feature>
<dbReference type="InterPro" id="IPR008969">
    <property type="entry name" value="CarboxyPept-like_regulatory"/>
</dbReference>
<dbReference type="Gene3D" id="2.170.130.10">
    <property type="entry name" value="TonB-dependent receptor, plug domain"/>
    <property type="match status" value="1"/>
</dbReference>
<feature type="domain" description="TonB-dependent receptor plug" evidence="10">
    <location>
        <begin position="229"/>
        <end position="356"/>
    </location>
</feature>
<dbReference type="GO" id="GO:0009279">
    <property type="term" value="C:cell outer membrane"/>
    <property type="evidence" value="ECO:0007669"/>
    <property type="project" value="UniProtKB-SubCell"/>
</dbReference>
<reference evidence="11 12" key="1">
    <citation type="submission" date="2019-04" db="EMBL/GenBank/DDBJ databases">
        <authorList>
            <person name="Feng G."/>
            <person name="Zhang J."/>
            <person name="Zhu H."/>
        </authorList>
    </citation>
    <scope>NUCLEOTIDE SEQUENCE [LARGE SCALE GENOMIC DNA]</scope>
    <source>
        <strain evidence="11 12">92R-1</strain>
    </source>
</reference>
<dbReference type="Pfam" id="PF07715">
    <property type="entry name" value="Plug"/>
    <property type="match status" value="1"/>
</dbReference>
<keyword evidence="6 8" id="KW-0472">Membrane</keyword>
<dbReference type="PANTHER" id="PTHR30069:SF29">
    <property type="entry name" value="HEMOGLOBIN AND HEMOGLOBIN-HAPTOGLOBIN-BINDING PROTEIN 1-RELATED"/>
    <property type="match status" value="1"/>
</dbReference>
<sequence length="1161" mass="126783">MRKTWYSWHRRSEWPVVLGLGLTALSAPAAAATATEQVIAPSLATVPCALTVQQQPLADVLGSLEQQTGYRFLLVDQAALLSRRVTVHAPHSNLGAVLQLLATQAKVQFTQQDKRIVVKAGPGAQAITAAPDPTLVRGHVRDAKGEGLPGVTIRVKDTNVGATTDTDGAYQLAVEPGSVLVFSYIGYATQQVTTGGPASSYDVVLQEDSKKLDEVVVTALGIQREEKALGYAVTKLDNEQLTEAKSNNWTDALSGKVAGVNLVRSGGGPAGTNRIILRGESSLAGDNDALIVVDGVVLGGSSRNTGNGSSAYLQSESPVDFGTSLNDINPEDIESVSVLKGPAATALYGARGGNGAVIITTKSGRMRKRGIGVTFNSNAAIESISRTPDYQYEFGQGAAGENYYSFGNTADGASTRSTSSAWGAPFLGQSFFQYDPTTNAAGTERTPWVPYKNNRKDFFETGKTFTNTIAIDGGNERTSLRLSLTNLQNTWIIPNTGYKRNTVALSASHKITDQLQVSSKINYTNRYSDNLPSTGYNNQTIMYWNMFQLPNADLGWLRPYWVPGAEGITQRYPFSSLVDNPYLIAYEMLNKANRHSVTGNVQVNYRFSKDWNLMLRSAIDFAYEARSQQRPKDTEKYKEGMYRTQNIFSQEINHDFLLQYSHTFGKFDVTASGGGSRLNNRYDKNELRAERLLYPGVFNLSNSRDLPLTLPYRAEFGVNSFYGLATVAYNKFLYLDLTARKDWSSTLAGPNGIEKISIYPSASLSTIISELVKLPEAISFVKLRGSYAEVGSGSTTPYLTSYTYATATGFPSGLSNPNVIANADLKPRRTRSVELGADLRFLQNRMGVDVTVYRNNTYDQILQVPLDRSSGYDYAALNAGLVRNQGLEIQANAQVLSNPTGFGWKIFGTYTANRNKVIELADSVFTYQLQRGPGGRGTVEARPGGNMGDIYGRGYQRAPDGQIIYDKGYPLLTNQAMYLGSALPKWKGSIGNEFRYGPVRLNVLIDGQFGAKAYSMTHAVLAEQGKTKNTLPGRYNGIIGKGVISNGDGTFRPNDVVAENIPTYYTSHYGRDNVEANLFRTDFIKLREARIDYSLPAALLQRLKLTQATIGVYGRDLYTLTKWPAFDPEFGTLNDNSVDLGFELGQFPSTRTIGLNLTVGI</sequence>
<comment type="similarity">
    <text evidence="8">Belongs to the TonB-dependent receptor family.</text>
</comment>
<keyword evidence="5 9" id="KW-0732">Signal</keyword>
<dbReference type="SUPFAM" id="SSF49464">
    <property type="entry name" value="Carboxypeptidase regulatory domain-like"/>
    <property type="match status" value="1"/>
</dbReference>
<dbReference type="AlphaFoldDB" id="A0A4Z0P131"/>
<dbReference type="Proteomes" id="UP000298337">
    <property type="component" value="Unassembled WGS sequence"/>
</dbReference>
<dbReference type="InterPro" id="IPR039426">
    <property type="entry name" value="TonB-dep_rcpt-like"/>
</dbReference>
<keyword evidence="3 8" id="KW-1134">Transmembrane beta strand</keyword>
<dbReference type="PANTHER" id="PTHR30069">
    <property type="entry name" value="TONB-DEPENDENT OUTER MEMBRANE RECEPTOR"/>
    <property type="match status" value="1"/>
</dbReference>
<dbReference type="InterPro" id="IPR037066">
    <property type="entry name" value="Plug_dom_sf"/>
</dbReference>
<proteinExistence type="inferred from homology"/>
<dbReference type="Pfam" id="PF13715">
    <property type="entry name" value="CarbopepD_reg_2"/>
    <property type="match status" value="1"/>
</dbReference>
<dbReference type="PROSITE" id="PS52016">
    <property type="entry name" value="TONB_DEPENDENT_REC_3"/>
    <property type="match status" value="1"/>
</dbReference>
<dbReference type="RefSeq" id="WP_135436324.1">
    <property type="nucleotide sequence ID" value="NZ_SRLA01000005.1"/>
</dbReference>
<name>A0A4Z0P131_9BACT</name>
<keyword evidence="12" id="KW-1185">Reference proteome</keyword>
<evidence type="ECO:0000256" key="1">
    <source>
        <dbReference type="ARBA" id="ARBA00004571"/>
    </source>
</evidence>
<dbReference type="NCBIfam" id="TIGR04056">
    <property type="entry name" value="OMP_RagA_SusC"/>
    <property type="match status" value="1"/>
</dbReference>
<protein>
    <submittedName>
        <fullName evidence="11">SusC/RagA family TonB-linked outer membrane protein</fullName>
    </submittedName>
</protein>